<proteinExistence type="predicted"/>
<dbReference type="InterPro" id="IPR007060">
    <property type="entry name" value="FtsL/DivIC"/>
</dbReference>
<evidence type="ECO:0000313" key="2">
    <source>
        <dbReference type="Proteomes" id="UP000278222"/>
    </source>
</evidence>
<keyword evidence="2" id="KW-1185">Reference proteome</keyword>
<name>A0A3N1MFV8_9PROT</name>
<comment type="caution">
    <text evidence="1">The sequence shown here is derived from an EMBL/GenBank/DDBJ whole genome shotgun (WGS) entry which is preliminary data.</text>
</comment>
<dbReference type="EMBL" id="RJKX01000011">
    <property type="protein sequence ID" value="ROQ01560.1"/>
    <property type="molecule type" value="Genomic_DNA"/>
</dbReference>
<dbReference type="RefSeq" id="WP_245978182.1">
    <property type="nucleotide sequence ID" value="NZ_RJKX01000011.1"/>
</dbReference>
<dbReference type="Proteomes" id="UP000278222">
    <property type="component" value="Unassembled WGS sequence"/>
</dbReference>
<reference evidence="1 2" key="1">
    <citation type="submission" date="2018-11" db="EMBL/GenBank/DDBJ databases">
        <title>Genomic Encyclopedia of Type Strains, Phase IV (KMG-IV): sequencing the most valuable type-strain genomes for metagenomic binning, comparative biology and taxonomic classification.</title>
        <authorList>
            <person name="Goeker M."/>
        </authorList>
    </citation>
    <scope>NUCLEOTIDE SEQUENCE [LARGE SCALE GENOMIC DNA]</scope>
    <source>
        <strain evidence="1 2">DSM 5900</strain>
    </source>
</reference>
<dbReference type="AlphaFoldDB" id="A0A3N1MFV8"/>
<dbReference type="Pfam" id="PF04977">
    <property type="entry name" value="DivIC"/>
    <property type="match status" value="1"/>
</dbReference>
<organism evidence="1 2">
    <name type="scientific">Stella humosa</name>
    <dbReference type="NCBI Taxonomy" id="94"/>
    <lineage>
        <taxon>Bacteria</taxon>
        <taxon>Pseudomonadati</taxon>
        <taxon>Pseudomonadota</taxon>
        <taxon>Alphaproteobacteria</taxon>
        <taxon>Rhodospirillales</taxon>
        <taxon>Stellaceae</taxon>
        <taxon>Stella</taxon>
    </lineage>
</organism>
<dbReference type="GO" id="GO:0051301">
    <property type="term" value="P:cell division"/>
    <property type="evidence" value="ECO:0007669"/>
    <property type="project" value="UniProtKB-KW"/>
</dbReference>
<protein>
    <submittedName>
        <fullName evidence="1">Cell division protein FtsB</fullName>
    </submittedName>
</protein>
<evidence type="ECO:0000313" key="1">
    <source>
        <dbReference type="EMBL" id="ROQ01560.1"/>
    </source>
</evidence>
<gene>
    <name evidence="1" type="ORF">EDC65_0740</name>
</gene>
<keyword evidence="1" id="KW-0132">Cell division</keyword>
<keyword evidence="1" id="KW-0131">Cell cycle</keyword>
<sequence length="99" mass="11231">MRMGVAPVLGVAVIGYFAYHLVHGDRGLVAWRALSERIGEVETDARQVTAERQELERRVALLRPDSLDRDMLDERVREVLNLAHPDDLVILRPQAPPPR</sequence>
<accession>A0A3N1MFV8</accession>